<evidence type="ECO:0000313" key="3">
    <source>
        <dbReference type="EMBL" id="CAL6029438.1"/>
    </source>
</evidence>
<organism evidence="2">
    <name type="scientific">Hexamita inflata</name>
    <dbReference type="NCBI Taxonomy" id="28002"/>
    <lineage>
        <taxon>Eukaryota</taxon>
        <taxon>Metamonada</taxon>
        <taxon>Diplomonadida</taxon>
        <taxon>Hexamitidae</taxon>
        <taxon>Hexamitinae</taxon>
        <taxon>Hexamita</taxon>
    </lineage>
</organism>
<protein>
    <submittedName>
        <fullName evidence="3">Hypothetical_protein</fullName>
    </submittedName>
</protein>
<dbReference type="EMBL" id="CAXDID020000110">
    <property type="protein sequence ID" value="CAL6029438.1"/>
    <property type="molecule type" value="Genomic_DNA"/>
</dbReference>
<sequence length="120" mass="13995">MECFSQYSQCYSSCSTRKSNCAYYDTSNQYCCFNIQKVQWWVWLILVLVILLLISLIACFICCCCSQKRKFSQQIIYVDRNGYQKLNSKPIVPLYQPNPVPKYTAQQTTNESSSAFSQLF</sequence>
<gene>
    <name evidence="2" type="ORF">HINF_LOCUS25194</name>
    <name evidence="3" type="ORF">HINF_LOCUS32315</name>
</gene>
<feature type="transmembrane region" description="Helical" evidence="1">
    <location>
        <begin position="40"/>
        <end position="65"/>
    </location>
</feature>
<proteinExistence type="predicted"/>
<dbReference type="AlphaFoldDB" id="A0AA86PM94"/>
<keyword evidence="4" id="KW-1185">Reference proteome</keyword>
<evidence type="ECO:0000313" key="4">
    <source>
        <dbReference type="Proteomes" id="UP001642409"/>
    </source>
</evidence>
<keyword evidence="1" id="KW-0472">Membrane</keyword>
<keyword evidence="1" id="KW-1133">Transmembrane helix</keyword>
<comment type="caution">
    <text evidence="2">The sequence shown here is derived from an EMBL/GenBank/DDBJ whole genome shotgun (WGS) entry which is preliminary data.</text>
</comment>
<evidence type="ECO:0000256" key="1">
    <source>
        <dbReference type="SAM" id="Phobius"/>
    </source>
</evidence>
<name>A0AA86PM94_9EUKA</name>
<dbReference type="Proteomes" id="UP001642409">
    <property type="component" value="Unassembled WGS sequence"/>
</dbReference>
<reference evidence="3 4" key="2">
    <citation type="submission" date="2024-07" db="EMBL/GenBank/DDBJ databases">
        <authorList>
            <person name="Akdeniz Z."/>
        </authorList>
    </citation>
    <scope>NUCLEOTIDE SEQUENCE [LARGE SCALE GENOMIC DNA]</scope>
</reference>
<accession>A0AA86PM94</accession>
<dbReference type="EMBL" id="CATOUU010000647">
    <property type="protein sequence ID" value="CAI9937549.1"/>
    <property type="molecule type" value="Genomic_DNA"/>
</dbReference>
<evidence type="ECO:0000313" key="2">
    <source>
        <dbReference type="EMBL" id="CAI9937549.1"/>
    </source>
</evidence>
<reference evidence="2" key="1">
    <citation type="submission" date="2023-06" db="EMBL/GenBank/DDBJ databases">
        <authorList>
            <person name="Kurt Z."/>
        </authorList>
    </citation>
    <scope>NUCLEOTIDE SEQUENCE</scope>
</reference>
<keyword evidence="1" id="KW-0812">Transmembrane</keyword>